<keyword evidence="2" id="KW-0677">Repeat</keyword>
<feature type="region of interest" description="Disordered" evidence="7">
    <location>
        <begin position="128"/>
        <end position="174"/>
    </location>
</feature>
<keyword evidence="3" id="KW-0547">Nucleotide-binding</keyword>
<protein>
    <submittedName>
        <fullName evidence="9">Putative P-loop containing nucleoside triphosphate hydrolase, leucine-rich repeat domain, L</fullName>
    </submittedName>
</protein>
<accession>A0A2P6QI02</accession>
<dbReference type="Pfam" id="PF00931">
    <property type="entry name" value="NB-ARC"/>
    <property type="match status" value="1"/>
</dbReference>
<dbReference type="SUPFAM" id="SSF52058">
    <property type="entry name" value="L domain-like"/>
    <property type="match status" value="1"/>
</dbReference>
<evidence type="ECO:0000256" key="5">
    <source>
        <dbReference type="ARBA" id="ARBA00022840"/>
    </source>
</evidence>
<keyword evidence="9" id="KW-0378">Hydrolase</keyword>
<comment type="caution">
    <text evidence="9">The sequence shown here is derived from an EMBL/GenBank/DDBJ whole genome shotgun (WGS) entry which is preliminary data.</text>
</comment>
<keyword evidence="6" id="KW-0175">Coiled coil</keyword>
<keyword evidence="4" id="KW-0611">Plant defense</keyword>
<dbReference type="InterPro" id="IPR036388">
    <property type="entry name" value="WH-like_DNA-bd_sf"/>
</dbReference>
<dbReference type="Gene3D" id="1.10.8.430">
    <property type="entry name" value="Helical domain of apoptotic protease-activating factors"/>
    <property type="match status" value="1"/>
</dbReference>
<dbReference type="Gene3D" id="1.10.10.10">
    <property type="entry name" value="Winged helix-like DNA-binding domain superfamily/Winged helix DNA-binding domain"/>
    <property type="match status" value="1"/>
</dbReference>
<dbReference type="GO" id="GO:0016787">
    <property type="term" value="F:hydrolase activity"/>
    <property type="evidence" value="ECO:0007669"/>
    <property type="project" value="UniProtKB-KW"/>
</dbReference>
<feature type="coiled-coil region" evidence="6">
    <location>
        <begin position="26"/>
        <end position="53"/>
    </location>
</feature>
<dbReference type="EMBL" id="PDCK01000043">
    <property type="protein sequence ID" value="PRQ33801.1"/>
    <property type="molecule type" value="Genomic_DNA"/>
</dbReference>
<dbReference type="AlphaFoldDB" id="A0A2P6QI02"/>
<evidence type="ECO:0000259" key="8">
    <source>
        <dbReference type="Pfam" id="PF00931"/>
    </source>
</evidence>
<organism evidence="9 10">
    <name type="scientific">Rosa chinensis</name>
    <name type="common">China rose</name>
    <dbReference type="NCBI Taxonomy" id="74649"/>
    <lineage>
        <taxon>Eukaryota</taxon>
        <taxon>Viridiplantae</taxon>
        <taxon>Streptophyta</taxon>
        <taxon>Embryophyta</taxon>
        <taxon>Tracheophyta</taxon>
        <taxon>Spermatophyta</taxon>
        <taxon>Magnoliopsida</taxon>
        <taxon>eudicotyledons</taxon>
        <taxon>Gunneridae</taxon>
        <taxon>Pentapetalae</taxon>
        <taxon>rosids</taxon>
        <taxon>fabids</taxon>
        <taxon>Rosales</taxon>
        <taxon>Rosaceae</taxon>
        <taxon>Rosoideae</taxon>
        <taxon>Rosoideae incertae sedis</taxon>
        <taxon>Rosa</taxon>
    </lineage>
</organism>
<dbReference type="GO" id="GO:0005524">
    <property type="term" value="F:ATP binding"/>
    <property type="evidence" value="ECO:0007669"/>
    <property type="project" value="UniProtKB-KW"/>
</dbReference>
<evidence type="ECO:0000256" key="6">
    <source>
        <dbReference type="SAM" id="Coils"/>
    </source>
</evidence>
<evidence type="ECO:0000313" key="10">
    <source>
        <dbReference type="Proteomes" id="UP000238479"/>
    </source>
</evidence>
<dbReference type="PANTHER" id="PTHR33463:SF198">
    <property type="entry name" value="RPP4C3"/>
    <property type="match status" value="1"/>
</dbReference>
<dbReference type="Gene3D" id="3.40.50.300">
    <property type="entry name" value="P-loop containing nucleotide triphosphate hydrolases"/>
    <property type="match status" value="1"/>
</dbReference>
<reference evidence="9 10" key="1">
    <citation type="journal article" date="2018" name="Nat. Genet.">
        <title>The Rosa genome provides new insights in the design of modern roses.</title>
        <authorList>
            <person name="Bendahmane M."/>
        </authorList>
    </citation>
    <scope>NUCLEOTIDE SEQUENCE [LARGE SCALE GENOMIC DNA]</scope>
    <source>
        <strain evidence="10">cv. Old Blush</strain>
    </source>
</reference>
<evidence type="ECO:0000256" key="3">
    <source>
        <dbReference type="ARBA" id="ARBA00022741"/>
    </source>
</evidence>
<dbReference type="InterPro" id="IPR002182">
    <property type="entry name" value="NB-ARC"/>
</dbReference>
<dbReference type="Gramene" id="PRQ33801">
    <property type="protein sequence ID" value="PRQ33801"/>
    <property type="gene ID" value="RchiOBHm_Chr5g0061661"/>
</dbReference>
<keyword evidence="10" id="KW-1185">Reference proteome</keyword>
<feature type="compositionally biased region" description="Low complexity" evidence="7">
    <location>
        <begin position="153"/>
        <end position="168"/>
    </location>
</feature>
<dbReference type="InterPro" id="IPR050905">
    <property type="entry name" value="Plant_NBS-LRR"/>
</dbReference>
<feature type="compositionally biased region" description="Basic and acidic residues" evidence="7">
    <location>
        <begin position="138"/>
        <end position="152"/>
    </location>
</feature>
<gene>
    <name evidence="9" type="ORF">RchiOBHm_Chr5g0061661</name>
</gene>
<dbReference type="PRINTS" id="PR00364">
    <property type="entry name" value="DISEASERSIST"/>
</dbReference>
<sequence length="637" mass="71559">MDIILAFATPLTEWTVKPIGRQLSYVFNYKSNIEDLTRQVRELRLKRDGVDLEVKPAREALKTIDPGVDGWLGDVDKIIKEKETSFSEETVAAKVACCNGWLPNLKSRYSLGRKAKKMTQKADKLLATEPKTIAHPASHPEVEFRPTVDFHEGGSSSGTSTQEQPPTSEGKNINFDSRRSTIRDVMEVLKGNQINPIIICGMGGIGKTTLMGQIFEKAKEECMFDEYTKATIKESLDKAPGMIQIQDELAEYLGLILEVKERAPRASMLRQRLSQGSKKILVMLDNVSTTTQDFLWNIGIPPSCKLLVTSRQQDLFKDMDTRMNFPIHGLPETDAWSLFKKTAGSTIESDLELQVVAKKVLKECAGLPIAISTVGTALKGESIAIWKNALRELEKASPENVPGVIEHVYSKIKFSYECLRNEQAKSCFLLCCIFEESVDIWIEDLVTYGLGLGLFKGIDSIVEGRNCVETLVQTLKSRFLLLDSDNELECVRMHDVVHDVAVHIASEEFVEKKKDAVEKRIVVRDKAETVKLIDWPKNVEEPTYCSSLSISGLCQLLLLRHESTRECKPPPTIFNKMEDLKVLVFMRTLPPFSPQASLAVLKDLQTLRLESHNLPDDVSVIGELRKLMILSLRETNM</sequence>
<evidence type="ECO:0000256" key="4">
    <source>
        <dbReference type="ARBA" id="ARBA00022821"/>
    </source>
</evidence>
<keyword evidence="1" id="KW-0433">Leucine-rich repeat</keyword>
<dbReference type="GO" id="GO:0006952">
    <property type="term" value="P:defense response"/>
    <property type="evidence" value="ECO:0007669"/>
    <property type="project" value="UniProtKB-KW"/>
</dbReference>
<dbReference type="InterPro" id="IPR027417">
    <property type="entry name" value="P-loop_NTPase"/>
</dbReference>
<name>A0A2P6QI02_ROSCH</name>
<dbReference type="Proteomes" id="UP000238479">
    <property type="component" value="Chromosome 5"/>
</dbReference>
<proteinExistence type="predicted"/>
<dbReference type="GO" id="GO:0043531">
    <property type="term" value="F:ADP binding"/>
    <property type="evidence" value="ECO:0007669"/>
    <property type="project" value="InterPro"/>
</dbReference>
<dbReference type="SUPFAM" id="SSF52540">
    <property type="entry name" value="P-loop containing nucleoside triphosphate hydrolases"/>
    <property type="match status" value="1"/>
</dbReference>
<feature type="domain" description="NB-ARC" evidence="8">
    <location>
        <begin position="181"/>
        <end position="344"/>
    </location>
</feature>
<evidence type="ECO:0000313" key="9">
    <source>
        <dbReference type="EMBL" id="PRQ33801.1"/>
    </source>
</evidence>
<dbReference type="InterPro" id="IPR042197">
    <property type="entry name" value="Apaf_helical"/>
</dbReference>
<dbReference type="OMA" id="HESTREC"/>
<dbReference type="PANTHER" id="PTHR33463">
    <property type="entry name" value="NB-ARC DOMAIN-CONTAINING PROTEIN-RELATED"/>
    <property type="match status" value="1"/>
</dbReference>
<keyword evidence="5" id="KW-0067">ATP-binding</keyword>
<evidence type="ECO:0000256" key="2">
    <source>
        <dbReference type="ARBA" id="ARBA00022737"/>
    </source>
</evidence>
<evidence type="ECO:0000256" key="1">
    <source>
        <dbReference type="ARBA" id="ARBA00022614"/>
    </source>
</evidence>
<evidence type="ECO:0000256" key="7">
    <source>
        <dbReference type="SAM" id="MobiDB-lite"/>
    </source>
</evidence>